<dbReference type="GO" id="GO:0016020">
    <property type="term" value="C:membrane"/>
    <property type="evidence" value="ECO:0007669"/>
    <property type="project" value="UniProtKB-SubCell"/>
</dbReference>
<evidence type="ECO:0000256" key="1">
    <source>
        <dbReference type="ARBA" id="ARBA00004141"/>
    </source>
</evidence>
<keyword evidence="12" id="KW-1185">Reference proteome</keyword>
<feature type="transmembrane region" description="Helical" evidence="7">
    <location>
        <begin position="153"/>
        <end position="172"/>
    </location>
</feature>
<dbReference type="GO" id="GO:0140359">
    <property type="term" value="F:ABC-type transporter activity"/>
    <property type="evidence" value="ECO:0007669"/>
    <property type="project" value="InterPro"/>
</dbReference>
<evidence type="ECO:0000313" key="12">
    <source>
        <dbReference type="Proteomes" id="UP000663829"/>
    </source>
</evidence>
<comment type="caution">
    <text evidence="10">The sequence shown here is derived from an EMBL/GenBank/DDBJ whole genome shotgun (WGS) entry which is preliminary data.</text>
</comment>
<dbReference type="InterPro" id="IPR027417">
    <property type="entry name" value="P-loop_NTPase"/>
</dbReference>
<feature type="domain" description="ABC transporter" evidence="8">
    <location>
        <begin position="448"/>
        <end position="559"/>
    </location>
</feature>
<feature type="transmembrane region" description="Helical" evidence="7">
    <location>
        <begin position="245"/>
        <end position="265"/>
    </location>
</feature>
<dbReference type="GO" id="GO:0016887">
    <property type="term" value="F:ATP hydrolysis activity"/>
    <property type="evidence" value="ECO:0007669"/>
    <property type="project" value="InterPro"/>
</dbReference>
<dbReference type="PANTHER" id="PTHR19229:SF36">
    <property type="entry name" value="ATP-BINDING CASSETTE SUB-FAMILY A MEMBER 2"/>
    <property type="match status" value="1"/>
</dbReference>
<keyword evidence="5 7" id="KW-1133">Transmembrane helix</keyword>
<evidence type="ECO:0000256" key="2">
    <source>
        <dbReference type="ARBA" id="ARBA00022448"/>
    </source>
</evidence>
<dbReference type="EMBL" id="CAJNOQ010014635">
    <property type="protein sequence ID" value="CAF1345591.1"/>
    <property type="molecule type" value="Genomic_DNA"/>
</dbReference>
<dbReference type="EMBL" id="CAJOBC010061359">
    <property type="protein sequence ID" value="CAF4210875.1"/>
    <property type="molecule type" value="Genomic_DNA"/>
</dbReference>
<dbReference type="InterPro" id="IPR013525">
    <property type="entry name" value="ABC2_TM"/>
</dbReference>
<comment type="subcellular location">
    <subcellularLocation>
        <location evidence="1">Membrane</location>
        <topology evidence="1">Multi-pass membrane protein</topology>
    </subcellularLocation>
</comment>
<dbReference type="SUPFAM" id="SSF52540">
    <property type="entry name" value="P-loop containing nucleoside triphosphate hydrolases"/>
    <property type="match status" value="1"/>
</dbReference>
<dbReference type="Gene3D" id="3.40.50.300">
    <property type="entry name" value="P-loop containing nucleotide triphosphate hydrolases"/>
    <property type="match status" value="1"/>
</dbReference>
<gene>
    <name evidence="10" type="ORF">GPM918_LOCUS30650</name>
    <name evidence="11" type="ORF">SRO942_LOCUS31270</name>
</gene>
<keyword evidence="6 7" id="KW-0472">Membrane</keyword>
<evidence type="ECO:0000259" key="9">
    <source>
        <dbReference type="Pfam" id="PF12698"/>
    </source>
</evidence>
<evidence type="ECO:0008006" key="13">
    <source>
        <dbReference type="Google" id="ProtNLM"/>
    </source>
</evidence>
<feature type="non-terminal residue" evidence="10">
    <location>
        <position position="1"/>
    </location>
</feature>
<dbReference type="InterPro" id="IPR026082">
    <property type="entry name" value="ABCA"/>
</dbReference>
<feature type="transmembrane region" description="Helical" evidence="7">
    <location>
        <begin position="286"/>
        <end position="312"/>
    </location>
</feature>
<sequence length="568" mass="65164">QTISSPNIETILSESEQEKLYAFIYFTNIDSSCTSASTIPEQITYTLRLQENGVFNYRAEKRLVDKFDILWKNSPEYYCQNIQNTANYTDQFLGLQYLIDLAIIEYSTTIPMNDLSNTLGCIVEDREQKLKEYLRLFGLNTIINNFIWFTRTLLINIYLCILCTIFTVAIRLPSNHDEENSVSTAVFNTTHWTVILTIYSVQISAFTIFFGQLFTKPLTAKIIGFALWILTFIDYYQTVPVGVKYFMTIFPNTALIFIIQVILQYERKSYPSLTYNKLYSNLFAEIYPLYIGLIMVIMLIWSVIYILLSIYIERINPGKFGVGEPWYYIFNKSKKQSVQNQFSTSEQIHTVVLNEEVQEEEETVARKWLESSPKSAVVGVSIQNLTKTFGKFKAVSNLSLDFYENESLTTWRRRRKSEQFFCAVSGGGGSRNNFSPPLVAPARISDCLLEPTSGRILLNNLDTRQNLIQIRKNIGFCPQFDILYDDLTVNEHLKLIAKIRHLSVDDVLLSTRNILSLIDLTNDSQTLSKNLSGGMKRRLSIGMSLVGQPKILIFDEPTSGIGKRKALN</sequence>
<feature type="transmembrane region" description="Helical" evidence="7">
    <location>
        <begin position="192"/>
        <end position="210"/>
    </location>
</feature>
<dbReference type="PANTHER" id="PTHR19229">
    <property type="entry name" value="ATP-BINDING CASSETTE TRANSPORTER SUBFAMILY A ABCA"/>
    <property type="match status" value="1"/>
</dbReference>
<dbReference type="AlphaFoldDB" id="A0A815H104"/>
<dbReference type="Proteomes" id="UP000681722">
    <property type="component" value="Unassembled WGS sequence"/>
</dbReference>
<dbReference type="Pfam" id="PF00005">
    <property type="entry name" value="ABC_tran"/>
    <property type="match status" value="1"/>
</dbReference>
<protein>
    <recommendedName>
        <fullName evidence="13">ABC transporter domain-containing protein</fullName>
    </recommendedName>
</protein>
<reference evidence="10" key="1">
    <citation type="submission" date="2021-02" db="EMBL/GenBank/DDBJ databases">
        <authorList>
            <person name="Nowell W R."/>
        </authorList>
    </citation>
    <scope>NUCLEOTIDE SEQUENCE</scope>
</reference>
<keyword evidence="2" id="KW-0813">Transport</keyword>
<dbReference type="Pfam" id="PF12698">
    <property type="entry name" value="ABC2_membrane_3"/>
    <property type="match status" value="1"/>
</dbReference>
<feature type="transmembrane region" description="Helical" evidence="7">
    <location>
        <begin position="222"/>
        <end position="239"/>
    </location>
</feature>
<evidence type="ECO:0000256" key="7">
    <source>
        <dbReference type="SAM" id="Phobius"/>
    </source>
</evidence>
<evidence type="ECO:0000256" key="4">
    <source>
        <dbReference type="ARBA" id="ARBA00022737"/>
    </source>
</evidence>
<evidence type="ECO:0000256" key="6">
    <source>
        <dbReference type="ARBA" id="ARBA00023136"/>
    </source>
</evidence>
<keyword evidence="4" id="KW-0677">Repeat</keyword>
<evidence type="ECO:0000256" key="3">
    <source>
        <dbReference type="ARBA" id="ARBA00022692"/>
    </source>
</evidence>
<dbReference type="GO" id="GO:0005319">
    <property type="term" value="F:lipid transporter activity"/>
    <property type="evidence" value="ECO:0007669"/>
    <property type="project" value="TreeGrafter"/>
</dbReference>
<keyword evidence="3 7" id="KW-0812">Transmembrane</keyword>
<evidence type="ECO:0000313" key="10">
    <source>
        <dbReference type="EMBL" id="CAF1345591.1"/>
    </source>
</evidence>
<dbReference type="OrthoDB" id="10255969at2759"/>
<evidence type="ECO:0000313" key="11">
    <source>
        <dbReference type="EMBL" id="CAF4210875.1"/>
    </source>
</evidence>
<dbReference type="GO" id="GO:0005524">
    <property type="term" value="F:ATP binding"/>
    <property type="evidence" value="ECO:0007669"/>
    <property type="project" value="InterPro"/>
</dbReference>
<dbReference type="Proteomes" id="UP000663829">
    <property type="component" value="Unassembled WGS sequence"/>
</dbReference>
<feature type="domain" description="ABC-2 type transporter transmembrane" evidence="9">
    <location>
        <begin position="84"/>
        <end position="311"/>
    </location>
</feature>
<accession>A0A815H104</accession>
<organism evidence="10 12">
    <name type="scientific">Didymodactylos carnosus</name>
    <dbReference type="NCBI Taxonomy" id="1234261"/>
    <lineage>
        <taxon>Eukaryota</taxon>
        <taxon>Metazoa</taxon>
        <taxon>Spiralia</taxon>
        <taxon>Gnathifera</taxon>
        <taxon>Rotifera</taxon>
        <taxon>Eurotatoria</taxon>
        <taxon>Bdelloidea</taxon>
        <taxon>Philodinida</taxon>
        <taxon>Philodinidae</taxon>
        <taxon>Didymodactylos</taxon>
    </lineage>
</organism>
<proteinExistence type="predicted"/>
<evidence type="ECO:0000256" key="5">
    <source>
        <dbReference type="ARBA" id="ARBA00022989"/>
    </source>
</evidence>
<evidence type="ECO:0000259" key="8">
    <source>
        <dbReference type="Pfam" id="PF00005"/>
    </source>
</evidence>
<name>A0A815H104_9BILA</name>
<dbReference type="InterPro" id="IPR003439">
    <property type="entry name" value="ABC_transporter-like_ATP-bd"/>
</dbReference>